<dbReference type="RefSeq" id="WP_199390086.1">
    <property type="nucleotide sequence ID" value="NZ_JAEMHL010000008.1"/>
</dbReference>
<dbReference type="InterPro" id="IPR000873">
    <property type="entry name" value="AMP-dep_synth/lig_dom"/>
</dbReference>
<dbReference type="Pfam" id="PF00501">
    <property type="entry name" value="AMP-binding"/>
    <property type="match status" value="1"/>
</dbReference>
<protein>
    <submittedName>
        <fullName evidence="3">Acyl--CoA ligase</fullName>
    </submittedName>
</protein>
<dbReference type="SUPFAM" id="SSF56801">
    <property type="entry name" value="Acetyl-CoA synthetase-like"/>
    <property type="match status" value="1"/>
</dbReference>
<dbReference type="Pfam" id="PF13193">
    <property type="entry name" value="AMP-binding_C"/>
    <property type="match status" value="1"/>
</dbReference>
<evidence type="ECO:0000313" key="3">
    <source>
        <dbReference type="EMBL" id="MBJ6751613.1"/>
    </source>
</evidence>
<organism evidence="3 4">
    <name type="scientific">Geomonas anaerohicana</name>
    <dbReference type="NCBI Taxonomy" id="2798583"/>
    <lineage>
        <taxon>Bacteria</taxon>
        <taxon>Pseudomonadati</taxon>
        <taxon>Thermodesulfobacteriota</taxon>
        <taxon>Desulfuromonadia</taxon>
        <taxon>Geobacterales</taxon>
        <taxon>Geobacteraceae</taxon>
        <taxon>Geomonas</taxon>
    </lineage>
</organism>
<feature type="domain" description="AMP-binding enzyme C-terminal" evidence="2">
    <location>
        <begin position="429"/>
        <end position="503"/>
    </location>
</feature>
<dbReference type="PANTHER" id="PTHR43767">
    <property type="entry name" value="LONG-CHAIN-FATTY-ACID--COA LIGASE"/>
    <property type="match status" value="1"/>
</dbReference>
<comment type="caution">
    <text evidence="3">The sequence shown here is derived from an EMBL/GenBank/DDBJ whole genome shotgun (WGS) entry which is preliminary data.</text>
</comment>
<dbReference type="Gene3D" id="3.30.300.30">
    <property type="match status" value="1"/>
</dbReference>
<feature type="domain" description="AMP-dependent synthetase/ligase" evidence="1">
    <location>
        <begin position="11"/>
        <end position="379"/>
    </location>
</feature>
<evidence type="ECO:0000259" key="2">
    <source>
        <dbReference type="Pfam" id="PF13193"/>
    </source>
</evidence>
<dbReference type="EMBL" id="JAEMHL010000008">
    <property type="protein sequence ID" value="MBJ6751613.1"/>
    <property type="molecule type" value="Genomic_DNA"/>
</dbReference>
<name>A0ABS0YH08_9BACT</name>
<dbReference type="InterPro" id="IPR045851">
    <property type="entry name" value="AMP-bd_C_sf"/>
</dbReference>
<evidence type="ECO:0000259" key="1">
    <source>
        <dbReference type="Pfam" id="PF00501"/>
    </source>
</evidence>
<proteinExistence type="predicted"/>
<gene>
    <name evidence="3" type="ORF">JFN91_15465</name>
</gene>
<reference evidence="3 4" key="1">
    <citation type="submission" date="2020-12" db="EMBL/GenBank/DDBJ databases">
        <title>Geomonas sp. Red421, isolated from paddy soil.</title>
        <authorList>
            <person name="Xu Z."/>
            <person name="Zhang Z."/>
            <person name="Masuda Y."/>
            <person name="Itoh H."/>
            <person name="Senoo K."/>
        </authorList>
    </citation>
    <scope>NUCLEOTIDE SEQUENCE [LARGE SCALE GENOMIC DNA]</scope>
    <source>
        <strain evidence="3 4">Red421</strain>
    </source>
</reference>
<dbReference type="InterPro" id="IPR042099">
    <property type="entry name" value="ANL_N_sf"/>
</dbReference>
<dbReference type="InterPro" id="IPR050237">
    <property type="entry name" value="ATP-dep_AMP-bd_enzyme"/>
</dbReference>
<dbReference type="InterPro" id="IPR020845">
    <property type="entry name" value="AMP-binding_CS"/>
</dbReference>
<keyword evidence="3" id="KW-0436">Ligase</keyword>
<evidence type="ECO:0000313" key="4">
    <source>
        <dbReference type="Proteomes" id="UP000614714"/>
    </source>
</evidence>
<keyword evidence="4" id="KW-1185">Reference proteome</keyword>
<dbReference type="GO" id="GO:0016874">
    <property type="term" value="F:ligase activity"/>
    <property type="evidence" value="ECO:0007669"/>
    <property type="project" value="UniProtKB-KW"/>
</dbReference>
<dbReference type="InterPro" id="IPR025110">
    <property type="entry name" value="AMP-bd_C"/>
</dbReference>
<dbReference type="Proteomes" id="UP000614714">
    <property type="component" value="Unassembled WGS sequence"/>
</dbReference>
<accession>A0ABS0YH08</accession>
<dbReference type="PROSITE" id="PS00455">
    <property type="entry name" value="AMP_BINDING"/>
    <property type="match status" value="1"/>
</dbReference>
<dbReference type="Gene3D" id="3.40.50.12780">
    <property type="entry name" value="N-terminal domain of ligase-like"/>
    <property type="match status" value="1"/>
</dbReference>
<dbReference type="PANTHER" id="PTHR43767:SF10">
    <property type="entry name" value="SURFACTIN SYNTHASE SUBUNIT 1"/>
    <property type="match status" value="1"/>
</dbReference>
<sequence length="514" mass="55857">MELQMVHRFLESSAATRPDKVALVHDGERVTYRQLNRSASRLAGFLVQRGVLPGDRIAILLSNGVKYVASYYGVLKAGAVAVPLNVETGQATLGRLLDELQPAGIILEQGAGHLLQQLHQAPPSVRFLVAVDASFTRSEPRLVWGWEEALMAEELTEGTGRLSPEALASIIYTSGSTGKPKGVMLSHRNIVSNTRSITQYLCLTENDIQMVVLPFFYVMGKSLLNTHISVGGTVVINNNFAYTASVIRQMAEEGVTGFSGVPSTYAYLLHRSPLASFRDRLPSLRYCTQAGGHMPREIKERLLQVLPPHTKLFIMYGATEAAARLTYVEPERLQEKLGSIGRAIPGVTVRVLDAQGEELSDGECGELVASGPNIMIGYWNDPEATARVLDGNGYHTGDLGYRDADGYLYVTGRKDHLLKVGGHRIDPQEIEEVLMSSGSLLEVVVLGLDDPLLGKKLVALAVPLGGNPSDRTLLSFCHARLPRHKVPGEIRLVAALPKYPSGKIDRSSCLSLCG</sequence>